<sequence>MSNVSCDLKSSHAEWLRSSYTRAIEVGRRNLQIAQLMEDYSYLDKLSPDQSRRLVAILEGSSFAEMESDAASLDGGEELFDDYTSDDDCEWPSSSSDSSMPPLVPIDSSIFTVTELDLNNAGGKSFAFPPTASQCALYHRRHNASIPSNSALKPLHTALLWLYPEDEFDPTSFPAEHPEKSDLRTGAVSLQDCISWCISSPLPPNPPVIAHFTALAPSHSNYALSDLKTGFAAPRWSLDWLDTAAKYPSPFYPFDTAVWSPEHDAYQWIHGTPPGAPPSAFEDEDEDEDEEAEREFLKNGLYFQEDSNAPGYMMHGRRCTIAELESIAHEWWSTADELYLQGESVSLGAVVDLNRAYRIATVLQAFEDSGLAQQVPNEVLRMLGGESAPFKPTERRRRA</sequence>
<protein>
    <submittedName>
        <fullName evidence="1">Uncharacterized protein</fullName>
    </submittedName>
</protein>
<gene>
    <name evidence="1" type="ORF">BCR35DRAFT_334654</name>
</gene>
<comment type="caution">
    <text evidence="1">The sequence shown here is derived from an EMBL/GenBank/DDBJ whole genome shotgun (WGS) entry which is preliminary data.</text>
</comment>
<dbReference type="EMBL" id="MCGR01000065">
    <property type="protein sequence ID" value="ORY64743.1"/>
    <property type="molecule type" value="Genomic_DNA"/>
</dbReference>
<evidence type="ECO:0000313" key="2">
    <source>
        <dbReference type="Proteomes" id="UP000193467"/>
    </source>
</evidence>
<proteinExistence type="predicted"/>
<organism evidence="1 2">
    <name type="scientific">Leucosporidium creatinivorum</name>
    <dbReference type="NCBI Taxonomy" id="106004"/>
    <lineage>
        <taxon>Eukaryota</taxon>
        <taxon>Fungi</taxon>
        <taxon>Dikarya</taxon>
        <taxon>Basidiomycota</taxon>
        <taxon>Pucciniomycotina</taxon>
        <taxon>Microbotryomycetes</taxon>
        <taxon>Leucosporidiales</taxon>
        <taxon>Leucosporidium</taxon>
    </lineage>
</organism>
<keyword evidence="2" id="KW-1185">Reference proteome</keyword>
<dbReference type="InParanoid" id="A0A1Y2DZN2"/>
<dbReference type="AlphaFoldDB" id="A0A1Y2DZN2"/>
<reference evidence="1 2" key="1">
    <citation type="submission" date="2016-07" db="EMBL/GenBank/DDBJ databases">
        <title>Pervasive Adenine N6-methylation of Active Genes in Fungi.</title>
        <authorList>
            <consortium name="DOE Joint Genome Institute"/>
            <person name="Mondo S.J."/>
            <person name="Dannebaum R.O."/>
            <person name="Kuo R.C."/>
            <person name="Labutti K."/>
            <person name="Haridas S."/>
            <person name="Kuo A."/>
            <person name="Salamov A."/>
            <person name="Ahrendt S.R."/>
            <person name="Lipzen A."/>
            <person name="Sullivan W."/>
            <person name="Andreopoulos W.B."/>
            <person name="Clum A."/>
            <person name="Lindquist E."/>
            <person name="Daum C."/>
            <person name="Ramamoorthy G.K."/>
            <person name="Gryganskyi A."/>
            <person name="Culley D."/>
            <person name="Magnuson J.K."/>
            <person name="James T.Y."/>
            <person name="O'Malley M.A."/>
            <person name="Stajich J.E."/>
            <person name="Spatafora J.W."/>
            <person name="Visel A."/>
            <person name="Grigoriev I.V."/>
        </authorList>
    </citation>
    <scope>NUCLEOTIDE SEQUENCE [LARGE SCALE GENOMIC DNA]</scope>
    <source>
        <strain evidence="1 2">62-1032</strain>
    </source>
</reference>
<name>A0A1Y2DZN2_9BASI</name>
<dbReference type="Proteomes" id="UP000193467">
    <property type="component" value="Unassembled WGS sequence"/>
</dbReference>
<evidence type="ECO:0000313" key="1">
    <source>
        <dbReference type="EMBL" id="ORY64743.1"/>
    </source>
</evidence>
<accession>A0A1Y2DZN2</accession>